<sequence>MGSADDLEDDFLIEDTLPKGNKRVRDANDDDDDDNDDDNASIVDDDYLANAEEVDESAADEPKQLKSNKPKKGTTKTRTDESLSKAKKKAKKENTKKKALQLAKTVEIRNEIFELGRIEEWIPESEKDFSLPTDRSLPNLLNVVTDCK</sequence>
<feature type="region of interest" description="Disordered" evidence="1">
    <location>
        <begin position="1"/>
        <end position="96"/>
    </location>
</feature>
<dbReference type="AlphaFoldDB" id="A0AAD5T9C7"/>
<evidence type="ECO:0000313" key="2">
    <source>
        <dbReference type="EMBL" id="KAJ3139099.1"/>
    </source>
</evidence>
<gene>
    <name evidence="2" type="ORF">HK100_011949</name>
</gene>
<feature type="compositionally biased region" description="Acidic residues" evidence="1">
    <location>
        <begin position="1"/>
        <end position="13"/>
    </location>
</feature>
<evidence type="ECO:0000313" key="3">
    <source>
        <dbReference type="Proteomes" id="UP001211907"/>
    </source>
</evidence>
<keyword evidence="3" id="KW-1185">Reference proteome</keyword>
<dbReference type="EMBL" id="JADGJH010000080">
    <property type="protein sequence ID" value="KAJ3139099.1"/>
    <property type="molecule type" value="Genomic_DNA"/>
</dbReference>
<proteinExistence type="predicted"/>
<dbReference type="Proteomes" id="UP001211907">
    <property type="component" value="Unassembled WGS sequence"/>
</dbReference>
<organism evidence="2 3">
    <name type="scientific">Physocladia obscura</name>
    <dbReference type="NCBI Taxonomy" id="109957"/>
    <lineage>
        <taxon>Eukaryota</taxon>
        <taxon>Fungi</taxon>
        <taxon>Fungi incertae sedis</taxon>
        <taxon>Chytridiomycota</taxon>
        <taxon>Chytridiomycota incertae sedis</taxon>
        <taxon>Chytridiomycetes</taxon>
        <taxon>Chytridiales</taxon>
        <taxon>Chytriomycetaceae</taxon>
        <taxon>Physocladia</taxon>
    </lineage>
</organism>
<protein>
    <submittedName>
        <fullName evidence="2">Uncharacterized protein</fullName>
    </submittedName>
</protein>
<accession>A0AAD5T9C7</accession>
<name>A0AAD5T9C7_9FUNG</name>
<feature type="compositionally biased region" description="Basic residues" evidence="1">
    <location>
        <begin position="66"/>
        <end position="75"/>
    </location>
</feature>
<feature type="compositionally biased region" description="Acidic residues" evidence="1">
    <location>
        <begin position="28"/>
        <end position="59"/>
    </location>
</feature>
<feature type="compositionally biased region" description="Basic residues" evidence="1">
    <location>
        <begin position="85"/>
        <end position="96"/>
    </location>
</feature>
<comment type="caution">
    <text evidence="2">The sequence shown here is derived from an EMBL/GenBank/DDBJ whole genome shotgun (WGS) entry which is preliminary data.</text>
</comment>
<reference evidence="2" key="1">
    <citation type="submission" date="2020-05" db="EMBL/GenBank/DDBJ databases">
        <title>Phylogenomic resolution of chytrid fungi.</title>
        <authorList>
            <person name="Stajich J.E."/>
            <person name="Amses K."/>
            <person name="Simmons R."/>
            <person name="Seto K."/>
            <person name="Myers J."/>
            <person name="Bonds A."/>
            <person name="Quandt C.A."/>
            <person name="Barry K."/>
            <person name="Liu P."/>
            <person name="Grigoriev I."/>
            <person name="Longcore J.E."/>
            <person name="James T.Y."/>
        </authorList>
    </citation>
    <scope>NUCLEOTIDE SEQUENCE</scope>
    <source>
        <strain evidence="2">JEL0513</strain>
    </source>
</reference>
<evidence type="ECO:0000256" key="1">
    <source>
        <dbReference type="SAM" id="MobiDB-lite"/>
    </source>
</evidence>